<keyword evidence="3" id="KW-1185">Reference proteome</keyword>
<accession>A0ABU6J4Z1</accession>
<dbReference type="EMBL" id="JAWIIV010000002">
    <property type="protein sequence ID" value="MEC4718289.1"/>
    <property type="molecule type" value="Genomic_DNA"/>
</dbReference>
<reference evidence="2 3" key="1">
    <citation type="submission" date="2023-10" db="EMBL/GenBank/DDBJ databases">
        <title>Noviherbaspirillum sp. CPCC 100848 genome assembly.</title>
        <authorList>
            <person name="Li X.Y."/>
            <person name="Fang X.M."/>
        </authorList>
    </citation>
    <scope>NUCLEOTIDE SEQUENCE [LARGE SCALE GENOMIC DNA]</scope>
    <source>
        <strain evidence="2 3">CPCC 100848</strain>
    </source>
</reference>
<gene>
    <name evidence="2" type="ORF">RY831_03955</name>
</gene>
<comment type="caution">
    <text evidence="2">The sequence shown here is derived from an EMBL/GenBank/DDBJ whole genome shotgun (WGS) entry which is preliminary data.</text>
</comment>
<evidence type="ECO:0000313" key="3">
    <source>
        <dbReference type="Proteomes" id="UP001352263"/>
    </source>
</evidence>
<proteinExistence type="predicted"/>
<keyword evidence="1" id="KW-0812">Transmembrane</keyword>
<keyword evidence="1" id="KW-0472">Membrane</keyword>
<organism evidence="2 3">
    <name type="scientific">Noviherbaspirillum album</name>
    <dbReference type="NCBI Taxonomy" id="3080276"/>
    <lineage>
        <taxon>Bacteria</taxon>
        <taxon>Pseudomonadati</taxon>
        <taxon>Pseudomonadota</taxon>
        <taxon>Betaproteobacteria</taxon>
        <taxon>Burkholderiales</taxon>
        <taxon>Oxalobacteraceae</taxon>
        <taxon>Noviherbaspirillum</taxon>
    </lineage>
</organism>
<dbReference type="RefSeq" id="WP_326505039.1">
    <property type="nucleotide sequence ID" value="NZ_JAWIIV010000002.1"/>
</dbReference>
<sequence length="82" mass="9027">MDQQQKKDRPWGFILFAGLHLLCCGLPLLLLTGVSFQVVSPMWPVAGVVLMALGIVGFIWYAKHGCATCPRNEGNQASIKQR</sequence>
<name>A0ABU6J4Z1_9BURK</name>
<evidence type="ECO:0008006" key="4">
    <source>
        <dbReference type="Google" id="ProtNLM"/>
    </source>
</evidence>
<protein>
    <recommendedName>
        <fullName evidence="4">MerC domain-containing protein</fullName>
    </recommendedName>
</protein>
<evidence type="ECO:0000313" key="2">
    <source>
        <dbReference type="EMBL" id="MEC4718289.1"/>
    </source>
</evidence>
<evidence type="ECO:0000256" key="1">
    <source>
        <dbReference type="SAM" id="Phobius"/>
    </source>
</evidence>
<feature type="transmembrane region" description="Helical" evidence="1">
    <location>
        <begin position="42"/>
        <end position="62"/>
    </location>
</feature>
<feature type="transmembrane region" description="Helical" evidence="1">
    <location>
        <begin position="12"/>
        <end position="36"/>
    </location>
</feature>
<dbReference type="Proteomes" id="UP001352263">
    <property type="component" value="Unassembled WGS sequence"/>
</dbReference>
<keyword evidence="1" id="KW-1133">Transmembrane helix</keyword>